<feature type="binding site" evidence="3">
    <location>
        <position position="176"/>
    </location>
    <ligand>
        <name>a divalent metal cation</name>
        <dbReference type="ChEBI" id="CHEBI:60240"/>
    </ligand>
</feature>
<dbReference type="Pfam" id="PF08450">
    <property type="entry name" value="SGL"/>
    <property type="match status" value="1"/>
</dbReference>
<feature type="active site" description="Proton donor/acceptor" evidence="2">
    <location>
        <position position="228"/>
    </location>
</feature>
<dbReference type="EMBL" id="CP138580">
    <property type="protein sequence ID" value="WPG97280.1"/>
    <property type="molecule type" value="Genomic_DNA"/>
</dbReference>
<evidence type="ECO:0000313" key="7">
    <source>
        <dbReference type="Proteomes" id="UP001303373"/>
    </source>
</evidence>
<dbReference type="Gene3D" id="2.120.10.30">
    <property type="entry name" value="TolB, C-terminal domain"/>
    <property type="match status" value="1"/>
</dbReference>
<dbReference type="GO" id="GO:0005509">
    <property type="term" value="F:calcium ion binding"/>
    <property type="evidence" value="ECO:0007669"/>
    <property type="project" value="TreeGrafter"/>
</dbReference>
<dbReference type="PRINTS" id="PR01790">
    <property type="entry name" value="SMP30FAMILY"/>
</dbReference>
<dbReference type="PANTHER" id="PTHR10907">
    <property type="entry name" value="REGUCALCIN"/>
    <property type="match status" value="1"/>
</dbReference>
<dbReference type="PANTHER" id="PTHR10907:SF47">
    <property type="entry name" value="REGUCALCIN"/>
    <property type="match status" value="1"/>
</dbReference>
<dbReference type="AlphaFoldDB" id="A0AAQ3LZX9"/>
<keyword evidence="3" id="KW-0862">Zinc</keyword>
<evidence type="ECO:0000256" key="3">
    <source>
        <dbReference type="PIRSR" id="PIRSR605511-2"/>
    </source>
</evidence>
<feature type="domain" description="SMP-30/Gluconolactonase/LRE-like region" evidence="5">
    <location>
        <begin position="20"/>
        <end position="283"/>
    </location>
</feature>
<dbReference type="InterPro" id="IPR013658">
    <property type="entry name" value="SGL"/>
</dbReference>
<protein>
    <recommendedName>
        <fullName evidence="5">SMP-30/Gluconolactonase/LRE-like region domain-containing protein</fullName>
    </recommendedName>
</protein>
<evidence type="ECO:0000313" key="6">
    <source>
        <dbReference type="EMBL" id="WPG97280.1"/>
    </source>
</evidence>
<feature type="region of interest" description="Disordered" evidence="4">
    <location>
        <begin position="107"/>
        <end position="126"/>
    </location>
</feature>
<reference evidence="6 7" key="1">
    <citation type="submission" date="2023-11" db="EMBL/GenBank/DDBJ databases">
        <title>An acidophilic fungus is an integral part of prey digestion in a carnivorous sundew plant.</title>
        <authorList>
            <person name="Tsai I.J."/>
        </authorList>
    </citation>
    <scope>NUCLEOTIDE SEQUENCE [LARGE SCALE GENOMIC DNA]</scope>
    <source>
        <strain evidence="6">169a</strain>
    </source>
</reference>
<feature type="binding site" evidence="3">
    <location>
        <position position="128"/>
    </location>
    <ligand>
        <name>substrate</name>
    </ligand>
</feature>
<dbReference type="GO" id="GO:0004341">
    <property type="term" value="F:gluconolactonase activity"/>
    <property type="evidence" value="ECO:0007669"/>
    <property type="project" value="TreeGrafter"/>
</dbReference>
<name>A0AAQ3LZX9_9PEZI</name>
<dbReference type="InterPro" id="IPR005511">
    <property type="entry name" value="SMP-30"/>
</dbReference>
<proteinExistence type="inferred from homology"/>
<evidence type="ECO:0000256" key="2">
    <source>
        <dbReference type="PIRSR" id="PIRSR605511-1"/>
    </source>
</evidence>
<feature type="binding site" evidence="3">
    <location>
        <position position="126"/>
    </location>
    <ligand>
        <name>substrate</name>
    </ligand>
</feature>
<comment type="similarity">
    <text evidence="1">Belongs to the SMP-30/CGR1 family.</text>
</comment>
<feature type="binding site" evidence="3">
    <location>
        <position position="228"/>
    </location>
    <ligand>
        <name>a divalent metal cation</name>
        <dbReference type="ChEBI" id="CHEBI:60240"/>
    </ligand>
</feature>
<keyword evidence="7" id="KW-1185">Reference proteome</keyword>
<dbReference type="InterPro" id="IPR011042">
    <property type="entry name" value="6-blade_b-propeller_TolB-like"/>
</dbReference>
<accession>A0AAQ3LZX9</accession>
<organism evidence="6 7">
    <name type="scientific">Acrodontium crateriforme</name>
    <dbReference type="NCBI Taxonomy" id="150365"/>
    <lineage>
        <taxon>Eukaryota</taxon>
        <taxon>Fungi</taxon>
        <taxon>Dikarya</taxon>
        <taxon>Ascomycota</taxon>
        <taxon>Pezizomycotina</taxon>
        <taxon>Dothideomycetes</taxon>
        <taxon>Dothideomycetidae</taxon>
        <taxon>Mycosphaerellales</taxon>
        <taxon>Teratosphaeriaceae</taxon>
        <taxon>Acrodontium</taxon>
    </lineage>
</organism>
<feature type="binding site" evidence="3">
    <location>
        <position position="22"/>
    </location>
    <ligand>
        <name>a divalent metal cation</name>
        <dbReference type="ChEBI" id="CHEBI:60240"/>
    </ligand>
</feature>
<evidence type="ECO:0000256" key="1">
    <source>
        <dbReference type="ARBA" id="ARBA00008853"/>
    </source>
</evidence>
<sequence length="322" mass="35867">MAEIKKYTIAEPYLDLHAQLGEGPHWEQDRNTLRFVDIAKKKLYFIDLKQGPSSLRTIDLDFSIGVTADIESNEDEIVFGGKLGYGILNRSSGATRWIAKMWNDDERKEDGGGKPGVGKCKEDRMRSNDGAIDPKGRFLVGAMNDFADGFMDEGILFRLDSDLSLHRIKTEVTIPNGTSWSADGKTMYFTDSPTGTIKSYPYNVETGEVSWTEGKVFWTCPVEGGVPDGHVQDEEGHFWVACYGTARVFRVNPQGQVVAEVELPTRCATCPVFCGTELYITTAYEGQPEKYPWSEKYGGGLFKIDVGVHGAPKRKFRMDAKA</sequence>
<evidence type="ECO:0000259" key="5">
    <source>
        <dbReference type="Pfam" id="PF08450"/>
    </source>
</evidence>
<dbReference type="SUPFAM" id="SSF63829">
    <property type="entry name" value="Calcium-dependent phosphotriesterase"/>
    <property type="match status" value="1"/>
</dbReference>
<comment type="cofactor">
    <cofactor evidence="3">
        <name>Zn(2+)</name>
        <dbReference type="ChEBI" id="CHEBI:29105"/>
    </cofactor>
    <text evidence="3">Binds 1 divalent metal cation per subunit.</text>
</comment>
<keyword evidence="3" id="KW-0479">Metal-binding</keyword>
<gene>
    <name evidence="6" type="ORF">R9X50_00005400</name>
</gene>
<dbReference type="Proteomes" id="UP001303373">
    <property type="component" value="Chromosome 1"/>
</dbReference>
<evidence type="ECO:0000256" key="4">
    <source>
        <dbReference type="SAM" id="MobiDB-lite"/>
    </source>
</evidence>